<keyword evidence="1" id="KW-0812">Transmembrane</keyword>
<name>A0ABV2H0P5_9HYPH</name>
<feature type="transmembrane region" description="Helical" evidence="1">
    <location>
        <begin position="156"/>
        <end position="180"/>
    </location>
</feature>
<dbReference type="RefSeq" id="WP_247242144.1">
    <property type="nucleotide sequence ID" value="NZ_JALJRA010000001.1"/>
</dbReference>
<feature type="transmembrane region" description="Helical" evidence="1">
    <location>
        <begin position="131"/>
        <end position="150"/>
    </location>
</feature>
<evidence type="ECO:0000256" key="1">
    <source>
        <dbReference type="SAM" id="Phobius"/>
    </source>
</evidence>
<feature type="transmembrane region" description="Helical" evidence="1">
    <location>
        <begin position="73"/>
        <end position="92"/>
    </location>
</feature>
<sequence>MAFGMQTPHAEHVRGKWGWFLTLGILMLVFGIVAFLNLFLATVASVFYIGAMMFAGGAFQLVHAFQVKGWSEAIYWGLSGLLYTIAGILAFWNPALTAVILTLFMAVALVIAGAVRTWVGFRMRPMRGSGWVIFGGIVTIIAGVIIAIGWPVNSLWILGLFLAVDLTLQGWAMIAVAMAARG</sequence>
<gene>
    <name evidence="2" type="ORF">ABID21_000200</name>
</gene>
<keyword evidence="3" id="KW-1185">Reference proteome</keyword>
<comment type="caution">
    <text evidence="2">The sequence shown here is derived from an EMBL/GenBank/DDBJ whole genome shotgun (WGS) entry which is preliminary data.</text>
</comment>
<organism evidence="2 3">
    <name type="scientific">Pseudorhizobium tarimense</name>
    <dbReference type="NCBI Taxonomy" id="1079109"/>
    <lineage>
        <taxon>Bacteria</taxon>
        <taxon>Pseudomonadati</taxon>
        <taxon>Pseudomonadota</taxon>
        <taxon>Alphaproteobacteria</taxon>
        <taxon>Hyphomicrobiales</taxon>
        <taxon>Rhizobiaceae</taxon>
        <taxon>Rhizobium/Agrobacterium group</taxon>
        <taxon>Pseudorhizobium</taxon>
    </lineage>
</organism>
<dbReference type="InterPro" id="IPR005325">
    <property type="entry name" value="DUF308_memb"/>
</dbReference>
<evidence type="ECO:0000313" key="2">
    <source>
        <dbReference type="EMBL" id="MET3584108.1"/>
    </source>
</evidence>
<dbReference type="Pfam" id="PF03729">
    <property type="entry name" value="DUF308"/>
    <property type="match status" value="1"/>
</dbReference>
<dbReference type="Proteomes" id="UP001549031">
    <property type="component" value="Unassembled WGS sequence"/>
</dbReference>
<evidence type="ECO:0000313" key="3">
    <source>
        <dbReference type="Proteomes" id="UP001549031"/>
    </source>
</evidence>
<dbReference type="PANTHER" id="PTHR34989">
    <property type="entry name" value="PROTEIN HDED"/>
    <property type="match status" value="1"/>
</dbReference>
<dbReference type="InterPro" id="IPR052712">
    <property type="entry name" value="Acid_resist_chaperone_HdeD"/>
</dbReference>
<protein>
    <submittedName>
        <fullName evidence="2">Uncharacterized membrane protein HdeD (DUF308 family)</fullName>
    </submittedName>
</protein>
<reference evidence="2 3" key="1">
    <citation type="submission" date="2024-06" db="EMBL/GenBank/DDBJ databases">
        <title>Genomic Encyclopedia of Type Strains, Phase IV (KMG-IV): sequencing the most valuable type-strain genomes for metagenomic binning, comparative biology and taxonomic classification.</title>
        <authorList>
            <person name="Goeker M."/>
        </authorList>
    </citation>
    <scope>NUCLEOTIDE SEQUENCE [LARGE SCALE GENOMIC DNA]</scope>
    <source>
        <strain evidence="2 3">DSM 105042</strain>
    </source>
</reference>
<keyword evidence="1" id="KW-0472">Membrane</keyword>
<dbReference type="EMBL" id="JBEPLJ010000001">
    <property type="protein sequence ID" value="MET3584108.1"/>
    <property type="molecule type" value="Genomic_DNA"/>
</dbReference>
<proteinExistence type="predicted"/>
<feature type="transmembrane region" description="Helical" evidence="1">
    <location>
        <begin position="46"/>
        <end position="66"/>
    </location>
</feature>
<accession>A0ABV2H0P5</accession>
<feature type="transmembrane region" description="Helical" evidence="1">
    <location>
        <begin position="98"/>
        <end position="119"/>
    </location>
</feature>
<keyword evidence="1" id="KW-1133">Transmembrane helix</keyword>
<feature type="transmembrane region" description="Helical" evidence="1">
    <location>
        <begin position="20"/>
        <end position="40"/>
    </location>
</feature>
<dbReference type="PANTHER" id="PTHR34989:SF1">
    <property type="entry name" value="PROTEIN HDED"/>
    <property type="match status" value="1"/>
</dbReference>